<dbReference type="InterPro" id="IPR050156">
    <property type="entry name" value="TC-AMP_synthase_SUA5"/>
</dbReference>
<dbReference type="GO" id="GO:0006450">
    <property type="term" value="P:regulation of translational fidelity"/>
    <property type="evidence" value="ECO:0007669"/>
    <property type="project" value="TreeGrafter"/>
</dbReference>
<evidence type="ECO:0000256" key="5">
    <source>
        <dbReference type="ARBA" id="ARBA00022490"/>
    </source>
</evidence>
<comment type="catalytic activity">
    <reaction evidence="12">
        <text>L-threonine + hydrogencarbonate + ATP = L-threonylcarbamoyladenylate + diphosphate + H2O</text>
        <dbReference type="Rhea" id="RHEA:36407"/>
        <dbReference type="ChEBI" id="CHEBI:15377"/>
        <dbReference type="ChEBI" id="CHEBI:17544"/>
        <dbReference type="ChEBI" id="CHEBI:30616"/>
        <dbReference type="ChEBI" id="CHEBI:33019"/>
        <dbReference type="ChEBI" id="CHEBI:57926"/>
        <dbReference type="ChEBI" id="CHEBI:73682"/>
        <dbReference type="EC" id="2.7.7.87"/>
    </reaction>
</comment>
<evidence type="ECO:0000256" key="8">
    <source>
        <dbReference type="ARBA" id="ARBA00022695"/>
    </source>
</evidence>
<dbReference type="Pfam" id="PF03481">
    <property type="entry name" value="Sua5_C"/>
    <property type="match status" value="1"/>
</dbReference>
<dbReference type="Gene3D" id="3.40.50.11030">
    <property type="entry name" value="Threonylcarbamoyl-AMP synthase, C-terminal domain"/>
    <property type="match status" value="1"/>
</dbReference>
<dbReference type="InterPro" id="IPR005145">
    <property type="entry name" value="Sua5_C"/>
</dbReference>
<dbReference type="PROSITE" id="PS51163">
    <property type="entry name" value="YRDC"/>
    <property type="match status" value="1"/>
</dbReference>
<dbReference type="Pfam" id="PF01300">
    <property type="entry name" value="Sua5_yciO_yrdC"/>
    <property type="match status" value="1"/>
</dbReference>
<evidence type="ECO:0000256" key="7">
    <source>
        <dbReference type="ARBA" id="ARBA00022694"/>
    </source>
</evidence>
<evidence type="ECO:0000256" key="1">
    <source>
        <dbReference type="ARBA" id="ARBA00004496"/>
    </source>
</evidence>
<dbReference type="Gene3D" id="3.90.870.10">
    <property type="entry name" value="DHBP synthase"/>
    <property type="match status" value="1"/>
</dbReference>
<dbReference type="GO" id="GO:0005737">
    <property type="term" value="C:cytoplasm"/>
    <property type="evidence" value="ECO:0007669"/>
    <property type="project" value="UniProtKB-SubCell"/>
</dbReference>
<dbReference type="OrthoDB" id="412787at2759"/>
<keyword evidence="5" id="KW-0963">Cytoplasm</keyword>
<dbReference type="GO" id="GO:0003725">
    <property type="term" value="F:double-stranded RNA binding"/>
    <property type="evidence" value="ECO:0007669"/>
    <property type="project" value="InterPro"/>
</dbReference>
<dbReference type="InterPro" id="IPR017945">
    <property type="entry name" value="DHBP_synth_RibB-like_a/b_dom"/>
</dbReference>
<name>A0A8H6YC05_9AGAR</name>
<keyword evidence="6" id="KW-0808">Transferase</keyword>
<comment type="subcellular location">
    <subcellularLocation>
        <location evidence="1">Cytoplasm</location>
    </subcellularLocation>
</comment>
<evidence type="ECO:0000256" key="6">
    <source>
        <dbReference type="ARBA" id="ARBA00022679"/>
    </source>
</evidence>
<comment type="similarity">
    <text evidence="2">Belongs to the SUA5 family.</text>
</comment>
<proteinExistence type="inferred from homology"/>
<dbReference type="Proteomes" id="UP000620124">
    <property type="component" value="Unassembled WGS sequence"/>
</dbReference>
<accession>A0A8H6YC05</accession>
<keyword evidence="7" id="KW-0819">tRNA processing</keyword>
<gene>
    <name evidence="14" type="ORF">MVEN_01030800</name>
</gene>
<evidence type="ECO:0000256" key="10">
    <source>
        <dbReference type="ARBA" id="ARBA00022840"/>
    </source>
</evidence>
<dbReference type="SUPFAM" id="SSF55821">
    <property type="entry name" value="YrdC/RibB"/>
    <property type="match status" value="1"/>
</dbReference>
<dbReference type="GO" id="GO:0005524">
    <property type="term" value="F:ATP binding"/>
    <property type="evidence" value="ECO:0007669"/>
    <property type="project" value="UniProtKB-KW"/>
</dbReference>
<evidence type="ECO:0000256" key="9">
    <source>
        <dbReference type="ARBA" id="ARBA00022741"/>
    </source>
</evidence>
<evidence type="ECO:0000259" key="13">
    <source>
        <dbReference type="PROSITE" id="PS51163"/>
    </source>
</evidence>
<dbReference type="GO" id="GO:0061710">
    <property type="term" value="F:L-threonylcarbamoyladenylate synthase"/>
    <property type="evidence" value="ECO:0007669"/>
    <property type="project" value="UniProtKB-EC"/>
</dbReference>
<comment type="caution">
    <text evidence="14">The sequence shown here is derived from an EMBL/GenBank/DDBJ whole genome shotgun (WGS) entry which is preliminary data.</text>
</comment>
<dbReference type="EMBL" id="JACAZI010000007">
    <property type="protein sequence ID" value="KAF7356948.1"/>
    <property type="molecule type" value="Genomic_DNA"/>
</dbReference>
<dbReference type="GO" id="GO:0008033">
    <property type="term" value="P:tRNA processing"/>
    <property type="evidence" value="ECO:0007669"/>
    <property type="project" value="UniProtKB-KW"/>
</dbReference>
<dbReference type="FunFam" id="3.90.870.10:FF:000009">
    <property type="entry name" value="Threonylcarbamoyl-AMP synthase, putative"/>
    <property type="match status" value="1"/>
</dbReference>
<keyword evidence="15" id="KW-1185">Reference proteome</keyword>
<evidence type="ECO:0000313" key="15">
    <source>
        <dbReference type="Proteomes" id="UP000620124"/>
    </source>
</evidence>
<sequence>MILVTPKHTSFFLEIPRFSSIFHRAKKSYVRIVELGFSLGLKCDPLSISFPSSASTPTISSPDTRSALEAASRELVQNLQPVAFPTETVYGLGALALNVSATSKIFSTKGRPADNPLIVHVSSFPMLHSLLPEDYVLSAAYTALMKHFWPGALTLLFPSDPKIVPPIITANQPTVAIRMPSHPVARALIAVANAPLAAPSANSSGKPSPTRAEHVQRDLEGKVGIILDGGACGVGLESTVVDGLHADGSIRVLRPGGVTVEHIERALREEMTVSPKVLVHRRDYRDEAMEAAPTTPGMKYRHYSPAVPVYLLYTASPPPDGEQPLEAGDFLASLRDIGNGDRPVKVGILTPSDSPLGTCSLPVEGLEWTRFPLGPTADPSVTAHLLFDGLLTLERQGVDLILIEEVQEEREGLAVMNRTFRFGEVKPLQKCLDLAPAFPDLKVCFSLATPVNQHNGKSNKVIFSFILSSFLGITRALIISTPQFLAAGPARINFTRTAGDPVGAVFSIAVDSNGTKLADNVDLSAGFVDVKIRVFPGIYKIVAFSNATNLGFLAGTDNFPVIAGPTKAKSASKSAACGTKATASPVSTASTAVDEGVNQRHNVFLLSPTKKKASTKPLSKL</sequence>
<protein>
    <recommendedName>
        <fullName evidence="4">Threonylcarbamoyl-AMP synthase</fullName>
        <ecNumber evidence="3">2.7.7.87</ecNumber>
    </recommendedName>
    <alternativeName>
        <fullName evidence="11">L-threonylcarbamoyladenylate synthase</fullName>
    </alternativeName>
</protein>
<keyword evidence="8" id="KW-0548">Nucleotidyltransferase</keyword>
<evidence type="ECO:0000256" key="3">
    <source>
        <dbReference type="ARBA" id="ARBA00012584"/>
    </source>
</evidence>
<feature type="domain" description="YrdC-like" evidence="13">
    <location>
        <begin position="65"/>
        <end position="258"/>
    </location>
</feature>
<organism evidence="14 15">
    <name type="scientific">Mycena venus</name>
    <dbReference type="NCBI Taxonomy" id="2733690"/>
    <lineage>
        <taxon>Eukaryota</taxon>
        <taxon>Fungi</taxon>
        <taxon>Dikarya</taxon>
        <taxon>Basidiomycota</taxon>
        <taxon>Agaricomycotina</taxon>
        <taxon>Agaricomycetes</taxon>
        <taxon>Agaricomycetidae</taxon>
        <taxon>Agaricales</taxon>
        <taxon>Marasmiineae</taxon>
        <taxon>Mycenaceae</taxon>
        <taxon>Mycena</taxon>
    </lineage>
</organism>
<dbReference type="InterPro" id="IPR038385">
    <property type="entry name" value="Sua5/YwlC_C"/>
</dbReference>
<evidence type="ECO:0000313" key="14">
    <source>
        <dbReference type="EMBL" id="KAF7356948.1"/>
    </source>
</evidence>
<evidence type="ECO:0000256" key="2">
    <source>
        <dbReference type="ARBA" id="ARBA00007663"/>
    </source>
</evidence>
<dbReference type="NCBIfam" id="TIGR00057">
    <property type="entry name" value="L-threonylcarbamoyladenylate synthase"/>
    <property type="match status" value="1"/>
</dbReference>
<dbReference type="InterPro" id="IPR006070">
    <property type="entry name" value="Sua5-like_dom"/>
</dbReference>
<keyword evidence="9" id="KW-0547">Nucleotide-binding</keyword>
<dbReference type="PANTHER" id="PTHR17490:SF16">
    <property type="entry name" value="THREONYLCARBAMOYL-AMP SYNTHASE"/>
    <property type="match status" value="1"/>
</dbReference>
<dbReference type="GO" id="GO:0000049">
    <property type="term" value="F:tRNA binding"/>
    <property type="evidence" value="ECO:0007669"/>
    <property type="project" value="TreeGrafter"/>
</dbReference>
<evidence type="ECO:0000256" key="12">
    <source>
        <dbReference type="ARBA" id="ARBA00048366"/>
    </source>
</evidence>
<dbReference type="PANTHER" id="PTHR17490">
    <property type="entry name" value="SUA5"/>
    <property type="match status" value="1"/>
</dbReference>
<dbReference type="EC" id="2.7.7.87" evidence="3"/>
<evidence type="ECO:0000256" key="4">
    <source>
        <dbReference type="ARBA" id="ARBA00015492"/>
    </source>
</evidence>
<evidence type="ECO:0000256" key="11">
    <source>
        <dbReference type="ARBA" id="ARBA00029774"/>
    </source>
</evidence>
<reference evidence="14" key="1">
    <citation type="submission" date="2020-05" db="EMBL/GenBank/DDBJ databases">
        <title>Mycena genomes resolve the evolution of fungal bioluminescence.</title>
        <authorList>
            <person name="Tsai I.J."/>
        </authorList>
    </citation>
    <scope>NUCLEOTIDE SEQUENCE</scope>
    <source>
        <strain evidence="14">CCC161011</strain>
    </source>
</reference>
<keyword evidence="10" id="KW-0067">ATP-binding</keyword>
<dbReference type="AlphaFoldDB" id="A0A8H6YC05"/>